<dbReference type="InterPro" id="IPR020472">
    <property type="entry name" value="WD40_PAC1"/>
</dbReference>
<evidence type="ECO:0000256" key="10">
    <source>
        <dbReference type="SAM" id="Coils"/>
    </source>
</evidence>
<feature type="region of interest" description="Disordered" evidence="11">
    <location>
        <begin position="443"/>
        <end position="467"/>
    </location>
</feature>
<feature type="compositionally biased region" description="Pro residues" evidence="11">
    <location>
        <begin position="80"/>
        <end position="91"/>
    </location>
</feature>
<evidence type="ECO:0000256" key="3">
    <source>
        <dbReference type="ARBA" id="ARBA00022490"/>
    </source>
</evidence>
<dbReference type="PROSITE" id="PS50082">
    <property type="entry name" value="WD_REPEATS_2"/>
    <property type="match status" value="4"/>
</dbReference>
<feature type="region of interest" description="Disordered" evidence="11">
    <location>
        <begin position="606"/>
        <end position="628"/>
    </location>
</feature>
<name>A0A669PU23_PHACC</name>
<proteinExistence type="inferred from homology"/>
<dbReference type="AlphaFoldDB" id="A0A669PU23"/>
<dbReference type="GO" id="GO:0044877">
    <property type="term" value="F:protein-containing complex binding"/>
    <property type="evidence" value="ECO:0007669"/>
    <property type="project" value="TreeGrafter"/>
</dbReference>
<dbReference type="InterPro" id="IPR019775">
    <property type="entry name" value="WD40_repeat_CS"/>
</dbReference>
<dbReference type="GO" id="GO:0005516">
    <property type="term" value="F:calmodulin binding"/>
    <property type="evidence" value="ECO:0007669"/>
    <property type="project" value="UniProtKB-KW"/>
</dbReference>
<dbReference type="InterPro" id="IPR001680">
    <property type="entry name" value="WD40_rpt"/>
</dbReference>
<dbReference type="PANTHER" id="PTHR15653:SF3">
    <property type="entry name" value="STRIATIN-3"/>
    <property type="match status" value="1"/>
</dbReference>
<dbReference type="FunFam" id="2.130.10.10:FF:000616">
    <property type="entry name" value="Striatin-3 isoform B"/>
    <property type="match status" value="1"/>
</dbReference>
<evidence type="ECO:0000256" key="11">
    <source>
        <dbReference type="SAM" id="MobiDB-lite"/>
    </source>
</evidence>
<feature type="compositionally biased region" description="Basic and acidic residues" evidence="11">
    <location>
        <begin position="197"/>
        <end position="213"/>
    </location>
</feature>
<evidence type="ECO:0000256" key="6">
    <source>
        <dbReference type="ARBA" id="ARBA00022737"/>
    </source>
</evidence>
<keyword evidence="8 10" id="KW-0175">Coiled coil</keyword>
<feature type="region of interest" description="Disordered" evidence="11">
    <location>
        <begin position="1"/>
        <end position="274"/>
    </location>
</feature>
<dbReference type="OMA" id="SKCSQEV"/>
<feature type="compositionally biased region" description="Gly residues" evidence="11">
    <location>
        <begin position="242"/>
        <end position="256"/>
    </location>
</feature>
<comment type="subcellular location">
    <subcellularLocation>
        <location evidence="1">Cytoplasm</location>
    </subcellularLocation>
</comment>
<keyword evidence="4" id="KW-0597">Phosphoprotein</keyword>
<dbReference type="PROSITE" id="PS50294">
    <property type="entry name" value="WD_REPEATS_REGION"/>
    <property type="match status" value="4"/>
</dbReference>
<dbReference type="Gene3D" id="1.20.5.300">
    <property type="match status" value="1"/>
</dbReference>
<dbReference type="InterPro" id="IPR015943">
    <property type="entry name" value="WD40/YVTN_repeat-like_dom_sf"/>
</dbReference>
<dbReference type="Pfam" id="PF08232">
    <property type="entry name" value="Striatin"/>
    <property type="match status" value="1"/>
</dbReference>
<evidence type="ECO:0000256" key="8">
    <source>
        <dbReference type="ARBA" id="ARBA00023054"/>
    </source>
</evidence>
<keyword evidence="14" id="KW-1185">Reference proteome</keyword>
<dbReference type="GO" id="GO:0070016">
    <property type="term" value="F:armadillo repeat domain binding"/>
    <property type="evidence" value="ECO:0007669"/>
    <property type="project" value="TreeGrafter"/>
</dbReference>
<evidence type="ECO:0000256" key="2">
    <source>
        <dbReference type="ARBA" id="ARBA00009616"/>
    </source>
</evidence>
<feature type="repeat" description="WD" evidence="9">
    <location>
        <begin position="941"/>
        <end position="982"/>
    </location>
</feature>
<dbReference type="Pfam" id="PF00400">
    <property type="entry name" value="WD40"/>
    <property type="match status" value="5"/>
</dbReference>
<evidence type="ECO:0000313" key="13">
    <source>
        <dbReference type="Ensembl" id="ENSPCLP00000009763.1"/>
    </source>
</evidence>
<evidence type="ECO:0000313" key="14">
    <source>
        <dbReference type="Proteomes" id="UP000472261"/>
    </source>
</evidence>
<dbReference type="PROSITE" id="PS00678">
    <property type="entry name" value="WD_REPEATS_1"/>
    <property type="match status" value="2"/>
</dbReference>
<feature type="compositionally biased region" description="Polar residues" evidence="11">
    <location>
        <begin position="443"/>
        <end position="453"/>
    </location>
</feature>
<dbReference type="PRINTS" id="PR00320">
    <property type="entry name" value="GPROTEINBRPT"/>
</dbReference>
<dbReference type="SMART" id="SM00320">
    <property type="entry name" value="WD40"/>
    <property type="match status" value="7"/>
</dbReference>
<dbReference type="GO" id="GO:0030425">
    <property type="term" value="C:dendrite"/>
    <property type="evidence" value="ECO:0007669"/>
    <property type="project" value="TreeGrafter"/>
</dbReference>
<evidence type="ECO:0000256" key="1">
    <source>
        <dbReference type="ARBA" id="ARBA00004496"/>
    </source>
</evidence>
<feature type="compositionally biased region" description="Polar residues" evidence="11">
    <location>
        <begin position="614"/>
        <end position="624"/>
    </location>
</feature>
<evidence type="ECO:0000256" key="7">
    <source>
        <dbReference type="ARBA" id="ARBA00022860"/>
    </source>
</evidence>
<reference evidence="13" key="1">
    <citation type="submission" date="2025-08" db="UniProtKB">
        <authorList>
            <consortium name="Ensembl"/>
        </authorList>
    </citation>
    <scope>IDENTIFICATION</scope>
</reference>
<evidence type="ECO:0000256" key="4">
    <source>
        <dbReference type="ARBA" id="ARBA00022553"/>
    </source>
</evidence>
<feature type="compositionally biased region" description="Pro residues" evidence="11">
    <location>
        <begin position="169"/>
        <end position="182"/>
    </location>
</feature>
<dbReference type="InterPro" id="IPR013258">
    <property type="entry name" value="Striatin_N"/>
</dbReference>
<keyword evidence="6" id="KW-0677">Repeat</keyword>
<evidence type="ECO:0000256" key="9">
    <source>
        <dbReference type="PROSITE-ProRule" id="PRU00221"/>
    </source>
</evidence>
<feature type="compositionally biased region" description="Basic and acidic residues" evidence="11">
    <location>
        <begin position="1"/>
        <end position="14"/>
    </location>
</feature>
<keyword evidence="3" id="KW-0963">Cytoplasm</keyword>
<dbReference type="GO" id="GO:0051721">
    <property type="term" value="F:protein phosphatase 2A binding"/>
    <property type="evidence" value="ECO:0007669"/>
    <property type="project" value="TreeGrafter"/>
</dbReference>
<feature type="domain" description="Striatin N-terminal" evidence="12">
    <location>
        <begin position="283"/>
        <end position="412"/>
    </location>
</feature>
<dbReference type="FunFam" id="1.20.5.300:FF:000001">
    <property type="entry name" value="striatin isoform X1"/>
    <property type="match status" value="1"/>
</dbReference>
<accession>A0A669PU23</accession>
<dbReference type="InterPro" id="IPR051488">
    <property type="entry name" value="WD_repeat_striatin"/>
</dbReference>
<evidence type="ECO:0000259" key="12">
    <source>
        <dbReference type="Pfam" id="PF08232"/>
    </source>
</evidence>
<evidence type="ECO:0000256" key="5">
    <source>
        <dbReference type="ARBA" id="ARBA00022574"/>
    </source>
</evidence>
<feature type="coiled-coil region" evidence="10">
    <location>
        <begin position="302"/>
        <end position="350"/>
    </location>
</feature>
<keyword evidence="5 9" id="KW-0853">WD repeat</keyword>
<comment type="similarity">
    <text evidence="2">Belongs to the WD repeat striatin family.</text>
</comment>
<feature type="region of interest" description="Disordered" evidence="11">
    <location>
        <begin position="535"/>
        <end position="555"/>
    </location>
</feature>
<dbReference type="Ensembl" id="ENSPCLT00000013164.1">
    <property type="protein sequence ID" value="ENSPCLP00000009763.1"/>
    <property type="gene ID" value="ENSPCLG00000008047.1"/>
</dbReference>
<feature type="repeat" description="WD" evidence="9">
    <location>
        <begin position="698"/>
        <end position="739"/>
    </location>
</feature>
<dbReference type="SUPFAM" id="SSF50978">
    <property type="entry name" value="WD40 repeat-like"/>
    <property type="match status" value="1"/>
</dbReference>
<dbReference type="InterPro" id="IPR036322">
    <property type="entry name" value="WD40_repeat_dom_sf"/>
</dbReference>
<reference evidence="13" key="2">
    <citation type="submission" date="2025-09" db="UniProtKB">
        <authorList>
            <consortium name="Ensembl"/>
        </authorList>
    </citation>
    <scope>IDENTIFICATION</scope>
</reference>
<organism evidence="13 14">
    <name type="scientific">Phasianus colchicus</name>
    <name type="common">Common pheasant</name>
    <dbReference type="NCBI Taxonomy" id="9054"/>
    <lineage>
        <taxon>Eukaryota</taxon>
        <taxon>Metazoa</taxon>
        <taxon>Chordata</taxon>
        <taxon>Craniata</taxon>
        <taxon>Vertebrata</taxon>
        <taxon>Euteleostomi</taxon>
        <taxon>Archelosauria</taxon>
        <taxon>Archosauria</taxon>
        <taxon>Dinosauria</taxon>
        <taxon>Saurischia</taxon>
        <taxon>Theropoda</taxon>
        <taxon>Coelurosauria</taxon>
        <taxon>Aves</taxon>
        <taxon>Neognathae</taxon>
        <taxon>Galloanserae</taxon>
        <taxon>Galliformes</taxon>
        <taxon>Phasianidae</taxon>
        <taxon>Phasianinae</taxon>
        <taxon>Phasianus</taxon>
    </lineage>
</organism>
<dbReference type="GO" id="GO:0005737">
    <property type="term" value="C:cytoplasm"/>
    <property type="evidence" value="ECO:0007669"/>
    <property type="project" value="UniProtKB-SubCell"/>
</dbReference>
<keyword evidence="7" id="KW-0112">Calmodulin-binding</keyword>
<sequence length="1019" mass="110921">MLRHEDDLRYDTTKIGHRQSALSQPPLASPTCEANRRPPGSPARSPARRNRRGLGNPAESAHRLATRPHRQQRREGRAAPLPPRCPSPPPGVRRSPPTSACALRRLDGPGGRSGGERGATSRQASRAAPLPLPLPARPRVGGPRPGGCNGGWRRLGAALTPGYRSARPPASPYPARLLPPVPAGAARPLPGPRSRPPPRDEKEGSPQTMDEHPGAGGGGGMAAAPRPQQPPPQSGGNANLQPGGGCAGAGAGGGGQQQPQGPAAPGGQEAAGPAELSRPQHYTIPGILHYIQHEWARFEMERAHWEVERAELQARIAFLQGERKGQENLKKDLVRRIKMLEYALKQERAKYHKLKYGTELNQGDLKMPTFESEETKDTEVPAVPQNSQLTWKQGRQLLRQYLQEVGYTDTILDVRSQRVRSLLGLSNSEPNGSVETKNLEQILNGGESPSSKQKGQEIKRNSGDVLETFNFLENADDSDEEEESDMIEDIAEGKEKHRINKKHKIGNEGLAADLTDDPDTEEALKEFDFLVTAEDGEGAGEARSSGDGTEWDKDDLSPTAEVWDVDQGLISKLKEQYKKERKGKKGVKRVNRTKLQDMIADLGDDEIPHIPSGIINQSRSPSSRMTDHEGARAEEAEPITFPSGGGKSFIMGSDDVLLSVLGLGDLADLTVTNDADYSYDLPANKDAFRKTWNPKYTLRSHFDGVRALAFHPVEPVLVTASEDHTLKLWNLQKTVPAKKSASLDVEPIYTFRAHIGPVLSLAISSNGEQCFSGGIDATIQWWNMPSPNVDPYDTYEPNVLAGTLVAHTDAVWGLAYSGVKNHLLSCSADGTIRLWNPPEKMPCICTYNGEKEHGIPTSVDFIGCDPAHMVASFNTGSTVIYDLETSQSVVMLSSQVESGVQSNNHINKVVSHPTLPVTITAHEDRHIKFFDNKTGKMIHSMVAHLDAVTSLAVDPNGIYLMSGSHDCSIRLWNLDSKTCVQEITAHRKKLDESIYDVAFHPSKAYIASAGADALAKVFV</sequence>
<dbReference type="FunFam" id="2.130.10.10:FF:000498">
    <property type="entry name" value="Striatin 3"/>
    <property type="match status" value="1"/>
</dbReference>
<dbReference type="CDD" id="cd00200">
    <property type="entry name" value="WD40"/>
    <property type="match status" value="1"/>
</dbReference>
<dbReference type="Gene3D" id="2.130.10.10">
    <property type="entry name" value="YVTN repeat-like/Quinoprotein amine dehydrogenase"/>
    <property type="match status" value="3"/>
</dbReference>
<protein>
    <submittedName>
        <fullName evidence="13">Striatin 3</fullName>
    </submittedName>
</protein>
<dbReference type="Proteomes" id="UP000472261">
    <property type="component" value="Unplaced"/>
</dbReference>
<feature type="compositionally biased region" description="Gly residues" evidence="11">
    <location>
        <begin position="108"/>
        <end position="117"/>
    </location>
</feature>
<feature type="repeat" description="WD" evidence="9">
    <location>
        <begin position="804"/>
        <end position="836"/>
    </location>
</feature>
<feature type="compositionally biased region" description="Low complexity" evidence="11">
    <location>
        <begin position="257"/>
        <end position="274"/>
    </location>
</feature>
<dbReference type="PANTHER" id="PTHR15653">
    <property type="entry name" value="STRIATIN"/>
    <property type="match status" value="1"/>
</dbReference>
<feature type="repeat" description="WD" evidence="9">
    <location>
        <begin position="751"/>
        <end position="784"/>
    </location>
</feature>